<dbReference type="Proteomes" id="UP000294927">
    <property type="component" value="Unassembled WGS sequence"/>
</dbReference>
<evidence type="ECO:0000313" key="2">
    <source>
        <dbReference type="EMBL" id="TDV57466.1"/>
    </source>
</evidence>
<dbReference type="OrthoDB" id="143162at2"/>
<dbReference type="SUPFAM" id="SSF52540">
    <property type="entry name" value="P-loop containing nucleoside triphosphate hydrolases"/>
    <property type="match status" value="1"/>
</dbReference>
<feature type="domain" description="Double-GTPase 2" evidence="1">
    <location>
        <begin position="74"/>
        <end position="266"/>
    </location>
</feature>
<dbReference type="Pfam" id="PF19993">
    <property type="entry name" value="DO-GTPase2"/>
    <property type="match status" value="1"/>
</dbReference>
<organism evidence="2 3">
    <name type="scientific">Actinophytocola oryzae</name>
    <dbReference type="NCBI Taxonomy" id="502181"/>
    <lineage>
        <taxon>Bacteria</taxon>
        <taxon>Bacillati</taxon>
        <taxon>Actinomycetota</taxon>
        <taxon>Actinomycetes</taxon>
        <taxon>Pseudonocardiales</taxon>
        <taxon>Pseudonocardiaceae</taxon>
    </lineage>
</organism>
<reference evidence="2 3" key="1">
    <citation type="submission" date="2019-03" db="EMBL/GenBank/DDBJ databases">
        <title>Genomic Encyclopedia of Archaeal and Bacterial Type Strains, Phase II (KMG-II): from individual species to whole genera.</title>
        <authorList>
            <person name="Goeker M."/>
        </authorList>
    </citation>
    <scope>NUCLEOTIDE SEQUENCE [LARGE SCALE GENOMIC DNA]</scope>
    <source>
        <strain evidence="2 3">DSM 45499</strain>
    </source>
</reference>
<dbReference type="RefSeq" id="WP_133900740.1">
    <property type="nucleotide sequence ID" value="NZ_SOCP01000001.1"/>
</dbReference>
<evidence type="ECO:0000313" key="3">
    <source>
        <dbReference type="Proteomes" id="UP000294927"/>
    </source>
</evidence>
<sequence>MATTKCPYCWTSHRRNQLHMRCGESCEHRGTPFPERELKNERCPHGRLPQSRRVCPSCGRDLLREYVDGGGRNIAVIGSADSGKSTWVGVLVHEFQRGQVSERFAGMSLDLLGEESRTRYHRDFDTPLFEERRPLRQTASARVKAPEPLMFSLRFRRTGMFGATHVAPVVTVFYDTAGEDVARADAMDQLISYLDAAEGIILLLDPLQMAKVREHVGSNGARSGYTEQLHVLNRLSELLRERGGTKAGRRLRTPLAIALTKFDLLSDMFPEESPLHQPSGHVGVYDEADGLDVHEEVRAWLNQWYDPAFDRSIANAFETYRYFGMSALGAPPVDGNHLAPQGVHPYRLEDPMLWLLARFGAIRMTKGKR</sequence>
<proteinExistence type="predicted"/>
<dbReference type="AlphaFoldDB" id="A0A4R7W456"/>
<accession>A0A4R7W456</accession>
<evidence type="ECO:0000259" key="1">
    <source>
        <dbReference type="Pfam" id="PF19993"/>
    </source>
</evidence>
<protein>
    <recommendedName>
        <fullName evidence="1">Double-GTPase 2 domain-containing protein</fullName>
    </recommendedName>
</protein>
<dbReference type="InterPro" id="IPR027417">
    <property type="entry name" value="P-loop_NTPase"/>
</dbReference>
<gene>
    <name evidence="2" type="ORF">CLV71_101337</name>
</gene>
<dbReference type="EMBL" id="SOCP01000001">
    <property type="protein sequence ID" value="TDV57466.1"/>
    <property type="molecule type" value="Genomic_DNA"/>
</dbReference>
<comment type="caution">
    <text evidence="2">The sequence shown here is derived from an EMBL/GenBank/DDBJ whole genome shotgun (WGS) entry which is preliminary data.</text>
</comment>
<dbReference type="Gene3D" id="3.40.50.300">
    <property type="entry name" value="P-loop containing nucleotide triphosphate hydrolases"/>
    <property type="match status" value="1"/>
</dbReference>
<keyword evidence="3" id="KW-1185">Reference proteome</keyword>
<name>A0A4R7W456_9PSEU</name>
<dbReference type="InterPro" id="IPR045528">
    <property type="entry name" value="DO-GTPase2"/>
</dbReference>